<dbReference type="Pfam" id="PF01161">
    <property type="entry name" value="PBP"/>
    <property type="match status" value="1"/>
</dbReference>
<reference evidence="2 4" key="1">
    <citation type="submission" date="2015-10" db="EMBL/GenBank/DDBJ databases">
        <title>The cercosporin biosynthetic gene cluster was horizontally transferred to several fungal lineages and shown to be expanded in Cercospora beticola based on microsynteny with recipient genomes.</title>
        <authorList>
            <person name="De Jonge R."/>
            <person name="Ebert M.K."/>
            <person name="Suttle J.C."/>
            <person name="Jurick Ii W.M."/>
            <person name="Secor G.A."/>
            <person name="Thomma B.P."/>
            <person name="Van De Peer Y."/>
            <person name="Bolton M.D."/>
        </authorList>
    </citation>
    <scope>NUCLEOTIDE SEQUENCE [LARGE SCALE GENOMIC DNA]</scope>
    <source>
        <strain evidence="2 4">09-40</strain>
    </source>
</reference>
<keyword evidence="1" id="KW-0732">Signal</keyword>
<dbReference type="InterPro" id="IPR008914">
    <property type="entry name" value="PEBP"/>
</dbReference>
<evidence type="ECO:0000313" key="2">
    <source>
        <dbReference type="EMBL" id="PIB00589.1"/>
    </source>
</evidence>
<dbReference type="GO" id="GO:0005543">
    <property type="term" value="F:phospholipid binding"/>
    <property type="evidence" value="ECO:0007669"/>
    <property type="project" value="TreeGrafter"/>
</dbReference>
<feature type="chain" id="PRO_5013801303" evidence="1">
    <location>
        <begin position="16"/>
        <end position="229"/>
    </location>
</feature>
<name>A0A2G5I740_CERBT</name>
<evidence type="ECO:0000313" key="4">
    <source>
        <dbReference type="Proteomes" id="UP000230605"/>
    </source>
</evidence>
<evidence type="ECO:0000313" key="3">
    <source>
        <dbReference type="EMBL" id="WPA95473.1"/>
    </source>
</evidence>
<dbReference type="SUPFAM" id="SSF49777">
    <property type="entry name" value="PEBP-like"/>
    <property type="match status" value="1"/>
</dbReference>
<dbReference type="OrthoDB" id="2506647at2759"/>
<reference evidence="3 5" key="2">
    <citation type="submission" date="2023-09" db="EMBL/GenBank/DDBJ databases">
        <title>Complete-Gapless Cercospora beticola genome.</title>
        <authorList>
            <person name="Wyatt N.A."/>
            <person name="Spanner R.E."/>
            <person name="Bolton M.D."/>
        </authorList>
    </citation>
    <scope>NUCLEOTIDE SEQUENCE [LARGE SCALE GENOMIC DNA]</scope>
    <source>
        <strain evidence="3">Cb09-40</strain>
    </source>
</reference>
<accession>A0A2G5I740</accession>
<organism evidence="2 4">
    <name type="scientific">Cercospora beticola</name>
    <name type="common">Sugarbeet leaf spot fungus</name>
    <dbReference type="NCBI Taxonomy" id="122368"/>
    <lineage>
        <taxon>Eukaryota</taxon>
        <taxon>Fungi</taxon>
        <taxon>Dikarya</taxon>
        <taxon>Ascomycota</taxon>
        <taxon>Pezizomycotina</taxon>
        <taxon>Dothideomycetes</taxon>
        <taxon>Dothideomycetidae</taxon>
        <taxon>Mycosphaerellales</taxon>
        <taxon>Mycosphaerellaceae</taxon>
        <taxon>Cercospora</taxon>
    </lineage>
</organism>
<dbReference type="Gene3D" id="3.90.280.10">
    <property type="entry name" value="PEBP-like"/>
    <property type="match status" value="1"/>
</dbReference>
<evidence type="ECO:0000256" key="1">
    <source>
        <dbReference type="SAM" id="SignalP"/>
    </source>
</evidence>
<dbReference type="GO" id="GO:0046578">
    <property type="term" value="P:regulation of Ras protein signal transduction"/>
    <property type="evidence" value="ECO:0007669"/>
    <property type="project" value="TreeGrafter"/>
</dbReference>
<dbReference type="InterPro" id="IPR036610">
    <property type="entry name" value="PEBP-like_sf"/>
</dbReference>
<dbReference type="GO" id="GO:0030414">
    <property type="term" value="F:peptidase inhibitor activity"/>
    <property type="evidence" value="ECO:0007669"/>
    <property type="project" value="TreeGrafter"/>
</dbReference>
<dbReference type="InterPro" id="IPR035810">
    <property type="entry name" value="PEBP_euk"/>
</dbReference>
<gene>
    <name evidence="2" type="ORF">CB0940_00070</name>
    <name evidence="3" type="ORF">RHO25_000072</name>
</gene>
<evidence type="ECO:0000313" key="5">
    <source>
        <dbReference type="Proteomes" id="UP001302367"/>
    </source>
</evidence>
<proteinExistence type="predicted"/>
<dbReference type="PANTHER" id="PTHR11362:SF148">
    <property type="entry name" value="CARBOXYPEPTIDASE Y INHIBITOR"/>
    <property type="match status" value="1"/>
</dbReference>
<dbReference type="Proteomes" id="UP001302367">
    <property type="component" value="Chromosome 1"/>
</dbReference>
<dbReference type="PANTHER" id="PTHR11362">
    <property type="entry name" value="PHOSPHATIDYLETHANOLAMINE-BINDING PROTEIN"/>
    <property type="match status" value="1"/>
</dbReference>
<sequence>MRLIPLLIAFGLSLAALYPQNEQQITLLEGPEFDLIKKLKIAEIIPTVLDEFKPFLTLNVSWPKDAAEVGNTIKVKKMKKTPKIQLLGHLPNLRRLSDASEIPQLTLILTDPDARSRDNPDWSQMCHWIITNVTLTDTSGEGLENGLEHAEEIVEYQPPGPPPKTGKHRYVFAALAPKNGTSARLHLSKPKQRQHWGYGIVRAGVREWAEENGLAVVGANFVYAQDKKQ</sequence>
<dbReference type="GO" id="GO:0030162">
    <property type="term" value="P:regulation of proteolysis"/>
    <property type="evidence" value="ECO:0007669"/>
    <property type="project" value="TreeGrafter"/>
</dbReference>
<dbReference type="Proteomes" id="UP000230605">
    <property type="component" value="Chromosome 1"/>
</dbReference>
<dbReference type="EMBL" id="LKMD01000100">
    <property type="protein sequence ID" value="PIB00589.1"/>
    <property type="molecule type" value="Genomic_DNA"/>
</dbReference>
<dbReference type="EMBL" id="CP134184">
    <property type="protein sequence ID" value="WPA95473.1"/>
    <property type="molecule type" value="Genomic_DNA"/>
</dbReference>
<feature type="signal peptide" evidence="1">
    <location>
        <begin position="1"/>
        <end position="15"/>
    </location>
</feature>
<keyword evidence="5" id="KW-1185">Reference proteome</keyword>
<protein>
    <submittedName>
        <fullName evidence="2">Hypotheticalsprotein</fullName>
    </submittedName>
</protein>
<dbReference type="CDD" id="cd00866">
    <property type="entry name" value="PEBP_euk"/>
    <property type="match status" value="1"/>
</dbReference>
<dbReference type="AlphaFoldDB" id="A0A2G5I740"/>